<dbReference type="CDD" id="cd01648">
    <property type="entry name" value="TERT"/>
    <property type="match status" value="1"/>
</dbReference>
<keyword evidence="5 14" id="KW-0808">Transferase</keyword>
<dbReference type="OrthoDB" id="289721at2759"/>
<dbReference type="PANTHER" id="PTHR12066:SF0">
    <property type="entry name" value="TELOMERASE REVERSE TRANSCRIPTASE"/>
    <property type="match status" value="1"/>
</dbReference>
<proteinExistence type="inferred from homology"/>
<comment type="similarity">
    <text evidence="1 14">Belongs to the reverse transcriptase family. Telomerase subfamily.</text>
</comment>
<dbReference type="Gene3D" id="1.10.357.90">
    <property type="match status" value="1"/>
</dbReference>
<dbReference type="InterPro" id="IPR021891">
    <property type="entry name" value="Telomerase_RBD"/>
</dbReference>
<dbReference type="EMBL" id="WNTK01003241">
    <property type="protein sequence ID" value="KAG9465262.1"/>
    <property type="molecule type" value="Genomic_DNA"/>
</dbReference>
<dbReference type="InterPro" id="IPR043502">
    <property type="entry name" value="DNA/RNA_pol_sf"/>
</dbReference>
<dbReference type="PRINTS" id="PR01365">
    <property type="entry name" value="TELOMERASERT"/>
</dbReference>
<sequence length="1038" mass="118991">MALLIERLSITHGLTHLSTQSEVVTRVIQRICEKNEKNVLAFGYGPLAPNIQNYFPNPTTTTIISSVLWETLLSRVGDDVMMHLLEHCSLFMKVPPNCCYQMCGPPIYNVTKDEAMPSPWLKQSSLYKGNVLSHYIQTYSFTSNPCSLKINTLREKMKSQRNGKPKARTAVMLEAEVIPPSNAPLQHLGHISKFNTANGPSKRPPRIDLCNTPAKRPKTEIHPTDTHTSNVTTEAQSAEAGVGTVWPWSNPCQPDKHPIQKETLGGAAENCSVSDFVESRNVSSCNLISTSQPTSPSNIFIEFSKVLDTDPISKEGFPQSFILNMLKSNSRGSLSLIERIFMNNNVFEQGSPLQEPTECKRKKKVCKRYWQLRPIFQELIENHKFCCYMSLLKKHCPVKLAAENKILPRSNDDGTSDRKLLRVQCDGSNITKADPKSASTIVQSLNDAETAANQSNVCPEEPSALLVDESRALLRQHHSDWKVYTFIRECLHIVVPAALWGSSHNKCRFLRNVKMMIIKSSKCEKISLSELMCKMKVEDCSWLRLNKRRHFVPASEHLLREKIFSKFLFWLMDTYIMELLKAFYYITEASFQKNKLFFYRKSIWEQLQKIGIRKHMTNVKLRLIPTDEMENMQQQKNTPIISRLRFIPKRNGLRPIVKMCDTLVEQQSKEIKQRKIQHFNTQVRNLLSVLNYKRKKFPNLIGSSVFGLDGIYKKWRTFVLKLKESNAKNVNVYFVKTDIREAYDTIPHSKLQEVISKVLSPVTEEAYCIRCYAVLWMDSRGRIRRSFKRHVSKLVHFMPNMQSFLAHFQEQNLVQNAVLVEQSLSLKENSSKLLAFFQQRILNHVVRINDRYYMQCCGIPQGSTLSALLCSLCYGDMENKLLCGIPENGVFMWLIDDFLLVTPRLEQAKRFLRVLAAGIPEYGCTVRLDKTVVNFAIDDIPGLSSVQQLPAHSLFRWCGLLLDTQTLEVFCDYSSFSCTSIRSSVSFCHSSKASENLRHKVLNLLRLKCHGLFLDLQINSVRTVHINAYKILLLQAYR</sequence>
<comment type="catalytic activity">
    <reaction evidence="13 14">
        <text>DNA(n) + a 2'-deoxyribonucleoside 5'-triphosphate = DNA(n+1) + diphosphate</text>
        <dbReference type="Rhea" id="RHEA:22508"/>
        <dbReference type="Rhea" id="RHEA-COMP:17339"/>
        <dbReference type="Rhea" id="RHEA-COMP:17340"/>
        <dbReference type="ChEBI" id="CHEBI:33019"/>
        <dbReference type="ChEBI" id="CHEBI:61560"/>
        <dbReference type="ChEBI" id="CHEBI:173112"/>
        <dbReference type="EC" id="2.7.7.49"/>
    </reaction>
</comment>
<dbReference type="GO" id="GO:0003720">
    <property type="term" value="F:telomerase activity"/>
    <property type="evidence" value="ECO:0007669"/>
    <property type="project" value="InterPro"/>
</dbReference>
<evidence type="ECO:0000256" key="8">
    <source>
        <dbReference type="ARBA" id="ARBA00022842"/>
    </source>
</evidence>
<dbReference type="Pfam" id="PF12009">
    <property type="entry name" value="Telomerase_RBD"/>
    <property type="match status" value="1"/>
</dbReference>
<dbReference type="SUPFAM" id="SSF56672">
    <property type="entry name" value="DNA/RNA polymerases"/>
    <property type="match status" value="1"/>
</dbReference>
<feature type="non-terminal residue" evidence="16">
    <location>
        <position position="1038"/>
    </location>
</feature>
<keyword evidence="17" id="KW-1185">Reference proteome</keyword>
<evidence type="ECO:0000256" key="10">
    <source>
        <dbReference type="ARBA" id="ARBA00022918"/>
    </source>
</evidence>
<dbReference type="GO" id="GO:0070034">
    <property type="term" value="F:telomerase RNA binding"/>
    <property type="evidence" value="ECO:0007669"/>
    <property type="project" value="TreeGrafter"/>
</dbReference>
<dbReference type="InterPro" id="IPR049139">
    <property type="entry name" value="TERT_C"/>
</dbReference>
<evidence type="ECO:0000256" key="11">
    <source>
        <dbReference type="ARBA" id="ARBA00023242"/>
    </source>
</evidence>
<gene>
    <name evidence="16" type="ORF">GDO78_018591</name>
</gene>
<dbReference type="GO" id="GO:0000781">
    <property type="term" value="C:chromosome, telomeric region"/>
    <property type="evidence" value="ECO:0007669"/>
    <property type="project" value="UniProtKB-SubCell"/>
</dbReference>
<dbReference type="SMART" id="SM00975">
    <property type="entry name" value="Telomerase_RBD"/>
    <property type="match status" value="1"/>
</dbReference>
<keyword evidence="4 14" id="KW-0158">Chromosome</keyword>
<protein>
    <recommendedName>
        <fullName evidence="3 14">Telomerase reverse transcriptase</fullName>
        <ecNumber evidence="2 14">2.7.7.49</ecNumber>
    </recommendedName>
    <alternativeName>
        <fullName evidence="12 14">Telomerase catalytic subunit</fullName>
    </alternativeName>
</protein>
<evidence type="ECO:0000256" key="14">
    <source>
        <dbReference type="RuleBase" id="RU365061"/>
    </source>
</evidence>
<keyword evidence="9 14" id="KW-0779">Telomere</keyword>
<dbReference type="AlphaFoldDB" id="A0A8J6C723"/>
<evidence type="ECO:0000256" key="3">
    <source>
        <dbReference type="ARBA" id="ARBA00016182"/>
    </source>
</evidence>
<evidence type="ECO:0000256" key="6">
    <source>
        <dbReference type="ARBA" id="ARBA00022695"/>
    </source>
</evidence>
<organism evidence="16 17">
    <name type="scientific">Eleutherodactylus coqui</name>
    <name type="common">Puerto Rican coqui</name>
    <dbReference type="NCBI Taxonomy" id="57060"/>
    <lineage>
        <taxon>Eukaryota</taxon>
        <taxon>Metazoa</taxon>
        <taxon>Chordata</taxon>
        <taxon>Craniata</taxon>
        <taxon>Vertebrata</taxon>
        <taxon>Euteleostomi</taxon>
        <taxon>Amphibia</taxon>
        <taxon>Batrachia</taxon>
        <taxon>Anura</taxon>
        <taxon>Neobatrachia</taxon>
        <taxon>Hyloidea</taxon>
        <taxon>Eleutherodactylidae</taxon>
        <taxon>Eleutherodactylinae</taxon>
        <taxon>Eleutherodactylus</taxon>
        <taxon>Eleutherodactylus</taxon>
    </lineage>
</organism>
<evidence type="ECO:0000256" key="5">
    <source>
        <dbReference type="ARBA" id="ARBA00022679"/>
    </source>
</evidence>
<comment type="caution">
    <text evidence="16">The sequence shown here is derived from an EMBL/GenBank/DDBJ whole genome shotgun (WGS) entry which is preliminary data.</text>
</comment>
<evidence type="ECO:0000259" key="15">
    <source>
        <dbReference type="PROSITE" id="PS50878"/>
    </source>
</evidence>
<dbReference type="GO" id="GO:0007004">
    <property type="term" value="P:telomere maintenance via telomerase"/>
    <property type="evidence" value="ECO:0007669"/>
    <property type="project" value="TreeGrafter"/>
</dbReference>
<dbReference type="InterPro" id="IPR003545">
    <property type="entry name" value="Telomerase_RT"/>
</dbReference>
<keyword evidence="8 14" id="KW-0460">Magnesium</keyword>
<reference evidence="16" key="1">
    <citation type="thesis" date="2020" institute="ProQuest LLC" country="789 East Eisenhower Parkway, Ann Arbor, MI, USA">
        <title>Comparative Genomics and Chromosome Evolution.</title>
        <authorList>
            <person name="Mudd A.B."/>
        </authorList>
    </citation>
    <scope>NUCLEOTIDE SEQUENCE</scope>
    <source>
        <strain evidence="16">HN-11 Male</strain>
        <tissue evidence="16">Kidney and liver</tissue>
    </source>
</reference>
<feature type="domain" description="Reverse transcriptase" evidence="15">
    <location>
        <begin position="628"/>
        <end position="962"/>
    </location>
</feature>
<comment type="subcellular location">
    <subcellularLocation>
        <location evidence="14">Nucleus</location>
    </subcellularLocation>
    <subcellularLocation>
        <location evidence="14">Chromosome</location>
        <location evidence="14">Telomere</location>
    </subcellularLocation>
</comment>
<accession>A0A8J6C723</accession>
<dbReference type="InterPro" id="IPR000477">
    <property type="entry name" value="RT_dom"/>
</dbReference>
<keyword evidence="11 14" id="KW-0539">Nucleus</keyword>
<dbReference type="Pfam" id="PF00078">
    <property type="entry name" value="RVT_1"/>
    <property type="match status" value="1"/>
</dbReference>
<dbReference type="PROSITE" id="PS50878">
    <property type="entry name" value="RT_POL"/>
    <property type="match status" value="1"/>
</dbReference>
<dbReference type="GO" id="GO:0046872">
    <property type="term" value="F:metal ion binding"/>
    <property type="evidence" value="ECO:0007669"/>
    <property type="project" value="UniProtKB-KW"/>
</dbReference>
<evidence type="ECO:0000256" key="12">
    <source>
        <dbReference type="ARBA" id="ARBA00032044"/>
    </source>
</evidence>
<comment type="function">
    <text evidence="14">Telomerase is a ribonucleoprotein enzyme essential for the replication of chromosome termini in most eukaryotes. It elongates telomeres. It is a reverse transcriptase that adds simple sequence repeats to chromosome ends by copying a template sequence within the RNA component of the enzyme.</text>
</comment>
<dbReference type="Pfam" id="PF21399">
    <property type="entry name" value="TERT_C"/>
    <property type="match status" value="1"/>
</dbReference>
<dbReference type="PANTHER" id="PTHR12066">
    <property type="entry name" value="TELOMERASE REVERSE TRANSCRIPTASE"/>
    <property type="match status" value="1"/>
</dbReference>
<keyword evidence="10 14" id="KW-0695">RNA-directed DNA polymerase</keyword>
<keyword evidence="7 14" id="KW-0479">Metal-binding</keyword>
<dbReference type="Proteomes" id="UP000770717">
    <property type="component" value="Unassembled WGS sequence"/>
</dbReference>
<dbReference type="GO" id="GO:0000333">
    <property type="term" value="C:telomerase catalytic core complex"/>
    <property type="evidence" value="ECO:0007669"/>
    <property type="project" value="TreeGrafter"/>
</dbReference>
<dbReference type="EC" id="2.7.7.49" evidence="2 14"/>
<evidence type="ECO:0000313" key="16">
    <source>
        <dbReference type="EMBL" id="KAG9465262.1"/>
    </source>
</evidence>
<evidence type="ECO:0000256" key="9">
    <source>
        <dbReference type="ARBA" id="ARBA00022895"/>
    </source>
</evidence>
<keyword evidence="6 14" id="KW-0548">Nucleotidyltransferase</keyword>
<name>A0A8J6C723_ELECQ</name>
<evidence type="ECO:0000256" key="4">
    <source>
        <dbReference type="ARBA" id="ARBA00022454"/>
    </source>
</evidence>
<evidence type="ECO:0000256" key="7">
    <source>
        <dbReference type="ARBA" id="ARBA00022723"/>
    </source>
</evidence>
<evidence type="ECO:0000256" key="13">
    <source>
        <dbReference type="ARBA" id="ARBA00048173"/>
    </source>
</evidence>
<evidence type="ECO:0000313" key="17">
    <source>
        <dbReference type="Proteomes" id="UP000770717"/>
    </source>
</evidence>
<dbReference type="GO" id="GO:0042162">
    <property type="term" value="F:telomeric DNA binding"/>
    <property type="evidence" value="ECO:0007669"/>
    <property type="project" value="TreeGrafter"/>
</dbReference>
<dbReference type="Gene3D" id="1.10.132.70">
    <property type="match status" value="1"/>
</dbReference>
<evidence type="ECO:0000256" key="2">
    <source>
        <dbReference type="ARBA" id="ARBA00012493"/>
    </source>
</evidence>
<evidence type="ECO:0000256" key="1">
    <source>
        <dbReference type="ARBA" id="ARBA00008001"/>
    </source>
</evidence>